<dbReference type="PROSITE" id="PS00216">
    <property type="entry name" value="SUGAR_TRANSPORT_1"/>
    <property type="match status" value="2"/>
</dbReference>
<evidence type="ECO:0000256" key="4">
    <source>
        <dbReference type="ARBA" id="ARBA00022597"/>
    </source>
</evidence>
<feature type="transmembrane region" description="Helical" evidence="8">
    <location>
        <begin position="431"/>
        <end position="449"/>
    </location>
</feature>
<dbReference type="GO" id="GO:0022857">
    <property type="term" value="F:transmembrane transporter activity"/>
    <property type="evidence" value="ECO:0007669"/>
    <property type="project" value="InterPro"/>
</dbReference>
<feature type="transmembrane region" description="Helical" evidence="8">
    <location>
        <begin position="664"/>
        <end position="687"/>
    </location>
</feature>
<keyword evidence="5 8" id="KW-0812">Transmembrane</keyword>
<dbReference type="GO" id="GO:0005886">
    <property type="term" value="C:plasma membrane"/>
    <property type="evidence" value="ECO:0007669"/>
    <property type="project" value="UniProtKB-SubCell"/>
</dbReference>
<feature type="domain" description="Major facilitator superfamily (MFS) profile" evidence="9">
    <location>
        <begin position="346"/>
        <end position="790"/>
    </location>
</feature>
<protein>
    <recommendedName>
        <fullName evidence="9">Major facilitator superfamily (MFS) profile domain-containing protein</fullName>
    </recommendedName>
</protein>
<feature type="transmembrane region" description="Helical" evidence="8">
    <location>
        <begin position="275"/>
        <end position="295"/>
    </location>
</feature>
<evidence type="ECO:0000256" key="5">
    <source>
        <dbReference type="ARBA" id="ARBA00022692"/>
    </source>
</evidence>
<keyword evidence="4" id="KW-0762">Sugar transport</keyword>
<dbReference type="InterPro" id="IPR020846">
    <property type="entry name" value="MFS_dom"/>
</dbReference>
<keyword evidence="3" id="KW-1003">Cell membrane</keyword>
<keyword evidence="2" id="KW-0813">Transport</keyword>
<feature type="transmembrane region" description="Helical" evidence="8">
    <location>
        <begin position="638"/>
        <end position="657"/>
    </location>
</feature>
<dbReference type="PANTHER" id="PTHR48021:SF46">
    <property type="entry name" value="MAJOR FACILITATOR SUPERFAMILY (MFS) PROFILE DOMAIN-CONTAINING PROTEIN"/>
    <property type="match status" value="1"/>
</dbReference>
<feature type="transmembrane region" description="Helical" evidence="8">
    <location>
        <begin position="598"/>
        <end position="618"/>
    </location>
</feature>
<comment type="caution">
    <text evidence="10">The sequence shown here is derived from an EMBL/GenBank/DDBJ whole genome shotgun (WGS) entry which is preliminary data.</text>
</comment>
<feature type="transmembrane region" description="Helical" evidence="8">
    <location>
        <begin position="764"/>
        <end position="786"/>
    </location>
</feature>
<dbReference type="FunFam" id="1.20.1250.20:FF:000218">
    <property type="entry name" value="facilitated trehalose transporter Tret1"/>
    <property type="match status" value="1"/>
</dbReference>
<sequence>MNNFRWGRKQVLLWTAPITLTSWILVAISNTVFSLYLCRLMQGAVESLVLTAAPIYIAEISSSNIRGALEANIIFSSTLGVFYSYFIASYFSFTNCIYLSMILPILFFITFIFMPESPYYYLMIKNELEANKTLSWLRANDNINEEINEIKKTVDDDMNRKTGFKDLFATDSDCRIFAIVQLVNSAGIFCGIVSISELTEQTFNEVPLVWFTIDQISITIAVLLSFSSFIAIFFSDTIGRRILLIVSSIALTIANFIITLFYYLHEKTSINATSYIWLLYTGLFILCIFCNLGAFQLTRAIQAEFFPSHTRATGGALTGLLASLQLFIILKIYLPIKHLFGLYMNFLIYTLLNFIFTILMIKYIPESAGYLSVMTTTMCYYWISPFYSLFTKDTQTMTVNQFALLTAVTSIAETACCIPIATLADRFGRKNTLMLVGPISALLWIIAIFTKDLAFLFISRIVQGFLLGIIEVVASVYIAEISSPQWRGTLGGYYSVFNNIGLIYIYLNGGYFNIDNYLLSLIVIPILFTVTFIMMPESPYYYFMRNNRDKAIESLTWFRNNDSNIKNEALEIENAVREDMKHKANWKDLIATKSDRRALFIVLIVTVSRYMIGVGTFMAYGNSIFGKANQKYLTPNQLSIVACLLFAITAFLASFFSDIIGRRILLLASLYGSLFSNIALAIYFYILEKTVLTTDTYNWILYVGTIGFCIFTNIGLTQLMPTIKAEYFPSHTRSIGSAFATILSGIVVFLQMYTFPLIDEYFGMYLNFVSFAIFALLGLIFVMIYLTESAGKTLAEINVDIKNITEK</sequence>
<dbReference type="InterPro" id="IPR005829">
    <property type="entry name" value="Sugar_transporter_CS"/>
</dbReference>
<feature type="transmembrane region" description="Helical" evidence="8">
    <location>
        <begin position="216"/>
        <end position="235"/>
    </location>
</feature>
<feature type="transmembrane region" description="Helical" evidence="8">
    <location>
        <begin position="97"/>
        <end position="115"/>
    </location>
</feature>
<organism evidence="10 11">
    <name type="scientific">Rhynocoris fuscipes</name>
    <dbReference type="NCBI Taxonomy" id="488301"/>
    <lineage>
        <taxon>Eukaryota</taxon>
        <taxon>Metazoa</taxon>
        <taxon>Ecdysozoa</taxon>
        <taxon>Arthropoda</taxon>
        <taxon>Hexapoda</taxon>
        <taxon>Insecta</taxon>
        <taxon>Pterygota</taxon>
        <taxon>Neoptera</taxon>
        <taxon>Paraneoptera</taxon>
        <taxon>Hemiptera</taxon>
        <taxon>Heteroptera</taxon>
        <taxon>Panheteroptera</taxon>
        <taxon>Cimicomorpha</taxon>
        <taxon>Reduviidae</taxon>
        <taxon>Harpactorinae</taxon>
        <taxon>Harpactorini</taxon>
        <taxon>Rhynocoris</taxon>
    </lineage>
</organism>
<feature type="transmembrane region" description="Helical" evidence="8">
    <location>
        <begin position="242"/>
        <end position="263"/>
    </location>
</feature>
<dbReference type="InterPro" id="IPR036259">
    <property type="entry name" value="MFS_trans_sf"/>
</dbReference>
<dbReference type="InterPro" id="IPR050549">
    <property type="entry name" value="MFS_Trehalose_Transporter"/>
</dbReference>
<feature type="transmembrane region" description="Helical" evidence="8">
    <location>
        <begin position="517"/>
        <end position="535"/>
    </location>
</feature>
<dbReference type="Gene3D" id="1.20.1250.20">
    <property type="entry name" value="MFS general substrate transporter like domains"/>
    <property type="match status" value="2"/>
</dbReference>
<gene>
    <name evidence="10" type="ORF">O3M35_007765</name>
</gene>
<evidence type="ECO:0000259" key="9">
    <source>
        <dbReference type="PROSITE" id="PS50850"/>
    </source>
</evidence>
<feature type="transmembrane region" description="Helical" evidence="8">
    <location>
        <begin position="699"/>
        <end position="716"/>
    </location>
</feature>
<feature type="transmembrane region" description="Helical" evidence="8">
    <location>
        <begin position="340"/>
        <end position="361"/>
    </location>
</feature>
<dbReference type="EMBL" id="JAPXFL010000004">
    <property type="protein sequence ID" value="KAK9508014.1"/>
    <property type="molecule type" value="Genomic_DNA"/>
</dbReference>
<evidence type="ECO:0000256" key="6">
    <source>
        <dbReference type="ARBA" id="ARBA00022989"/>
    </source>
</evidence>
<evidence type="ECO:0000256" key="2">
    <source>
        <dbReference type="ARBA" id="ARBA00022448"/>
    </source>
</evidence>
<keyword evidence="11" id="KW-1185">Reference proteome</keyword>
<dbReference type="AlphaFoldDB" id="A0AAW1DHU6"/>
<evidence type="ECO:0000313" key="10">
    <source>
        <dbReference type="EMBL" id="KAK9508014.1"/>
    </source>
</evidence>
<feature type="transmembrane region" description="Helical" evidence="8">
    <location>
        <begin position="176"/>
        <end position="196"/>
    </location>
</feature>
<dbReference type="PROSITE" id="PS50850">
    <property type="entry name" value="MFS"/>
    <property type="match status" value="2"/>
</dbReference>
<feature type="transmembrane region" description="Helical" evidence="8">
    <location>
        <begin position="402"/>
        <end position="424"/>
    </location>
</feature>
<feature type="transmembrane region" description="Helical" evidence="8">
    <location>
        <begin position="368"/>
        <end position="390"/>
    </location>
</feature>
<feature type="domain" description="Major facilitator superfamily (MFS) profile" evidence="9">
    <location>
        <begin position="1"/>
        <end position="353"/>
    </location>
</feature>
<feature type="transmembrane region" description="Helical" evidence="8">
    <location>
        <begin position="455"/>
        <end position="479"/>
    </location>
</feature>
<name>A0AAW1DHU6_9HEMI</name>
<reference evidence="10 11" key="1">
    <citation type="submission" date="2022-12" db="EMBL/GenBank/DDBJ databases">
        <title>Chromosome-level genome assembly of true bugs.</title>
        <authorList>
            <person name="Ma L."/>
            <person name="Li H."/>
        </authorList>
    </citation>
    <scope>NUCLEOTIDE SEQUENCE [LARGE SCALE GENOMIC DNA]</scope>
    <source>
        <strain evidence="10">Lab_2022b</strain>
    </source>
</reference>
<dbReference type="Proteomes" id="UP001461498">
    <property type="component" value="Unassembled WGS sequence"/>
</dbReference>
<comment type="subcellular location">
    <subcellularLocation>
        <location evidence="1">Cell membrane</location>
        <topology evidence="1">Multi-pass membrane protein</topology>
    </subcellularLocation>
</comment>
<proteinExistence type="predicted"/>
<accession>A0AAW1DHU6</accession>
<feature type="transmembrane region" description="Helical" evidence="8">
    <location>
        <begin position="737"/>
        <end position="758"/>
    </location>
</feature>
<evidence type="ECO:0000256" key="8">
    <source>
        <dbReference type="SAM" id="Phobius"/>
    </source>
</evidence>
<feature type="transmembrane region" description="Helical" evidence="8">
    <location>
        <begin position="12"/>
        <end position="33"/>
    </location>
</feature>
<evidence type="ECO:0000256" key="1">
    <source>
        <dbReference type="ARBA" id="ARBA00004651"/>
    </source>
</evidence>
<keyword evidence="7 8" id="KW-0472">Membrane</keyword>
<keyword evidence="6 8" id="KW-1133">Transmembrane helix</keyword>
<feature type="transmembrane region" description="Helical" evidence="8">
    <location>
        <begin position="69"/>
        <end position="91"/>
    </location>
</feature>
<dbReference type="Pfam" id="PF00083">
    <property type="entry name" value="Sugar_tr"/>
    <property type="match status" value="2"/>
</dbReference>
<evidence type="ECO:0000313" key="11">
    <source>
        <dbReference type="Proteomes" id="UP001461498"/>
    </source>
</evidence>
<dbReference type="SUPFAM" id="SSF103473">
    <property type="entry name" value="MFS general substrate transporter"/>
    <property type="match status" value="2"/>
</dbReference>
<dbReference type="InterPro" id="IPR005828">
    <property type="entry name" value="MFS_sugar_transport-like"/>
</dbReference>
<evidence type="ECO:0000256" key="3">
    <source>
        <dbReference type="ARBA" id="ARBA00022475"/>
    </source>
</evidence>
<evidence type="ECO:0000256" key="7">
    <source>
        <dbReference type="ARBA" id="ARBA00023136"/>
    </source>
</evidence>
<dbReference type="PANTHER" id="PTHR48021">
    <property type="match status" value="1"/>
</dbReference>
<feature type="transmembrane region" description="Helical" evidence="8">
    <location>
        <begin position="491"/>
        <end position="511"/>
    </location>
</feature>
<feature type="transmembrane region" description="Helical" evidence="8">
    <location>
        <begin position="316"/>
        <end position="334"/>
    </location>
</feature>
<dbReference type="PROSITE" id="PS00217">
    <property type="entry name" value="SUGAR_TRANSPORT_2"/>
    <property type="match status" value="1"/>
</dbReference>